<dbReference type="RefSeq" id="WP_248866416.1">
    <property type="nucleotide sequence ID" value="NZ_CP086322.1"/>
</dbReference>
<evidence type="ECO:0000313" key="3">
    <source>
        <dbReference type="Proteomes" id="UP000830115"/>
    </source>
</evidence>
<dbReference type="Proteomes" id="UP000830115">
    <property type="component" value="Chromosome"/>
</dbReference>
<name>A0ABY4MEH0_9ACTN</name>
<proteinExistence type="predicted"/>
<accession>A0ABY4MEH0</accession>
<keyword evidence="1" id="KW-1133">Transmembrane helix</keyword>
<protein>
    <submittedName>
        <fullName evidence="2">Uncharacterized protein</fullName>
    </submittedName>
</protein>
<reference evidence="2" key="1">
    <citation type="submission" date="2021-10" db="EMBL/GenBank/DDBJ databases">
        <title>Streptomyces nigrumlapis sp.nov.,an antimicrobial producing actinobacterium isolated from Black Gobi rocks.</title>
        <authorList>
            <person name="Wen Y."/>
            <person name="Zhang W."/>
            <person name="Liu X.G."/>
        </authorList>
    </citation>
    <scope>NUCLEOTIDE SEQUENCE</scope>
    <source>
        <strain evidence="2">ST13-2-2</strain>
    </source>
</reference>
<feature type="transmembrane region" description="Helical" evidence="1">
    <location>
        <begin position="47"/>
        <end position="65"/>
    </location>
</feature>
<keyword evidence="1" id="KW-0812">Transmembrane</keyword>
<dbReference type="EMBL" id="CP086322">
    <property type="protein sequence ID" value="UQA95503.1"/>
    <property type="molecule type" value="Genomic_DNA"/>
</dbReference>
<evidence type="ECO:0000313" key="2">
    <source>
        <dbReference type="EMBL" id="UQA95503.1"/>
    </source>
</evidence>
<keyword evidence="3" id="KW-1185">Reference proteome</keyword>
<feature type="transmembrane region" description="Helical" evidence="1">
    <location>
        <begin position="107"/>
        <end position="128"/>
    </location>
</feature>
<gene>
    <name evidence="2" type="ORF">K9S39_29860</name>
</gene>
<keyword evidence="1" id="KW-0472">Membrane</keyword>
<sequence>MAAAAVLAAAVPVATWGLVGQNDDRGLPSYRLDHAVAPLDIPAGPDIKIGVAALLLAGAAGVLLARASHRGTFAPRGWQVLGPLIMAGLMIGFGWRVLTAGVVGADIGAGLVIMFGGPVVAGLLLWAVGRGVWLARHRDGDGGDRGPRTRVAPGGA</sequence>
<organism evidence="2 3">
    <name type="scientific">Streptomyces halobius</name>
    <dbReference type="NCBI Taxonomy" id="2879846"/>
    <lineage>
        <taxon>Bacteria</taxon>
        <taxon>Bacillati</taxon>
        <taxon>Actinomycetota</taxon>
        <taxon>Actinomycetes</taxon>
        <taxon>Kitasatosporales</taxon>
        <taxon>Streptomycetaceae</taxon>
        <taxon>Streptomyces</taxon>
    </lineage>
</organism>
<feature type="transmembrane region" description="Helical" evidence="1">
    <location>
        <begin position="77"/>
        <end position="95"/>
    </location>
</feature>
<evidence type="ECO:0000256" key="1">
    <source>
        <dbReference type="SAM" id="Phobius"/>
    </source>
</evidence>